<evidence type="ECO:0000313" key="5">
    <source>
        <dbReference type="EnsemblPlants" id="KQL24041"/>
    </source>
</evidence>
<dbReference type="eggNOG" id="ENOG502S6E0">
    <property type="taxonomic scope" value="Eukaryota"/>
</dbReference>
<feature type="region of interest" description="Disordered" evidence="3">
    <location>
        <begin position="1"/>
        <end position="46"/>
    </location>
</feature>
<evidence type="ECO:0000256" key="3">
    <source>
        <dbReference type="SAM" id="MobiDB-lite"/>
    </source>
</evidence>
<dbReference type="Proteomes" id="UP000004995">
    <property type="component" value="Unassembled WGS sequence"/>
</dbReference>
<dbReference type="Pfam" id="PF00076">
    <property type="entry name" value="RRM_1"/>
    <property type="match status" value="1"/>
</dbReference>
<evidence type="ECO:0000256" key="1">
    <source>
        <dbReference type="ARBA" id="ARBA00022884"/>
    </source>
</evidence>
<dbReference type="CDD" id="cd00590">
    <property type="entry name" value="RRM_SF"/>
    <property type="match status" value="1"/>
</dbReference>
<name>K3ZXL8_SETIT</name>
<feature type="compositionally biased region" description="Gly residues" evidence="3">
    <location>
        <begin position="8"/>
        <end position="19"/>
    </location>
</feature>
<dbReference type="PANTHER" id="PTHR23189">
    <property type="entry name" value="RNA RECOGNITION MOTIF-CONTAINING"/>
    <property type="match status" value="1"/>
</dbReference>
<protein>
    <recommendedName>
        <fullName evidence="4">RRM domain-containing protein</fullName>
    </recommendedName>
</protein>
<sequence>MMARGRRGPGGPGRYAGGQRGDERPYRHGARVDEVPCTTPPRRASGWGVAPPSRHLWVGGLAPGVTASDLSELFLRCGDVEGIARDPGRNFAFVSFRREGDAVAAVRGLQGARLAGAPVRIEFSKGVSVEHSLFIIICVCFLASKISSVRLTKFLRQAEH</sequence>
<keyword evidence="1 2" id="KW-0694">RNA-binding</keyword>
<feature type="domain" description="RRM" evidence="4">
    <location>
        <begin position="54"/>
        <end position="126"/>
    </location>
</feature>
<dbReference type="EMBL" id="AGNK02001004">
    <property type="status" value="NOT_ANNOTATED_CDS"/>
    <property type="molecule type" value="Genomic_DNA"/>
</dbReference>
<evidence type="ECO:0000259" key="4">
    <source>
        <dbReference type="PROSITE" id="PS50102"/>
    </source>
</evidence>
<reference evidence="5" key="2">
    <citation type="submission" date="2018-08" db="UniProtKB">
        <authorList>
            <consortium name="EnsemblPlants"/>
        </authorList>
    </citation>
    <scope>IDENTIFICATION</scope>
    <source>
        <strain evidence="5">Yugu1</strain>
    </source>
</reference>
<dbReference type="Gramene" id="KQL24041">
    <property type="protein sequence ID" value="KQL24041"/>
    <property type="gene ID" value="SETIT_031350mg"/>
</dbReference>
<proteinExistence type="predicted"/>
<organism evidence="5 6">
    <name type="scientific">Setaria italica</name>
    <name type="common">Foxtail millet</name>
    <name type="synonym">Panicum italicum</name>
    <dbReference type="NCBI Taxonomy" id="4555"/>
    <lineage>
        <taxon>Eukaryota</taxon>
        <taxon>Viridiplantae</taxon>
        <taxon>Streptophyta</taxon>
        <taxon>Embryophyta</taxon>
        <taxon>Tracheophyta</taxon>
        <taxon>Spermatophyta</taxon>
        <taxon>Magnoliopsida</taxon>
        <taxon>Liliopsida</taxon>
        <taxon>Poales</taxon>
        <taxon>Poaceae</taxon>
        <taxon>PACMAD clade</taxon>
        <taxon>Panicoideae</taxon>
        <taxon>Panicodae</taxon>
        <taxon>Paniceae</taxon>
        <taxon>Cenchrinae</taxon>
        <taxon>Setaria</taxon>
    </lineage>
</organism>
<dbReference type="InterPro" id="IPR012677">
    <property type="entry name" value="Nucleotide-bd_a/b_plait_sf"/>
</dbReference>
<dbReference type="InterPro" id="IPR000504">
    <property type="entry name" value="RRM_dom"/>
</dbReference>
<dbReference type="AlphaFoldDB" id="K3ZXL8"/>
<dbReference type="InterPro" id="IPR035979">
    <property type="entry name" value="RBD_domain_sf"/>
</dbReference>
<accession>K3ZXL8</accession>
<feature type="compositionally biased region" description="Basic and acidic residues" evidence="3">
    <location>
        <begin position="20"/>
        <end position="34"/>
    </location>
</feature>
<dbReference type="InParanoid" id="K3ZXL8"/>
<dbReference type="HOGENOM" id="CLU_124158_0_0_1"/>
<evidence type="ECO:0000313" key="6">
    <source>
        <dbReference type="Proteomes" id="UP000004995"/>
    </source>
</evidence>
<dbReference type="SUPFAM" id="SSF54928">
    <property type="entry name" value="RNA-binding domain, RBD"/>
    <property type="match status" value="1"/>
</dbReference>
<reference evidence="6" key="1">
    <citation type="journal article" date="2012" name="Nat. Biotechnol.">
        <title>Reference genome sequence of the model plant Setaria.</title>
        <authorList>
            <person name="Bennetzen J.L."/>
            <person name="Schmutz J."/>
            <person name="Wang H."/>
            <person name="Percifield R."/>
            <person name="Hawkins J."/>
            <person name="Pontaroli A.C."/>
            <person name="Estep M."/>
            <person name="Feng L."/>
            <person name="Vaughn J.N."/>
            <person name="Grimwood J."/>
            <person name="Jenkins J."/>
            <person name="Barry K."/>
            <person name="Lindquist E."/>
            <person name="Hellsten U."/>
            <person name="Deshpande S."/>
            <person name="Wang X."/>
            <person name="Wu X."/>
            <person name="Mitros T."/>
            <person name="Triplett J."/>
            <person name="Yang X."/>
            <person name="Ye C.Y."/>
            <person name="Mauro-Herrera M."/>
            <person name="Wang L."/>
            <person name="Li P."/>
            <person name="Sharma M."/>
            <person name="Sharma R."/>
            <person name="Ronald P.C."/>
            <person name="Panaud O."/>
            <person name="Kellogg E.A."/>
            <person name="Brutnell T.P."/>
            <person name="Doust A.N."/>
            <person name="Tuskan G.A."/>
            <person name="Rokhsar D."/>
            <person name="Devos K.M."/>
        </authorList>
    </citation>
    <scope>NUCLEOTIDE SEQUENCE [LARGE SCALE GENOMIC DNA]</scope>
    <source>
        <strain evidence="6">cv. Yugu1</strain>
    </source>
</reference>
<dbReference type="Gene3D" id="3.30.70.330">
    <property type="match status" value="1"/>
</dbReference>
<dbReference type="PROSITE" id="PS50102">
    <property type="entry name" value="RRM"/>
    <property type="match status" value="1"/>
</dbReference>
<dbReference type="STRING" id="4555.K3ZXL8"/>
<dbReference type="SMART" id="SM00360">
    <property type="entry name" value="RRM"/>
    <property type="match status" value="1"/>
</dbReference>
<dbReference type="EnsemblPlants" id="KQL24041">
    <property type="protein sequence ID" value="KQL24041"/>
    <property type="gene ID" value="SETIT_031350mg"/>
</dbReference>
<evidence type="ECO:0000256" key="2">
    <source>
        <dbReference type="PROSITE-ProRule" id="PRU00176"/>
    </source>
</evidence>
<keyword evidence="6" id="KW-1185">Reference proteome</keyword>
<dbReference type="GO" id="GO:0003723">
    <property type="term" value="F:RNA binding"/>
    <property type="evidence" value="ECO:0007669"/>
    <property type="project" value="UniProtKB-UniRule"/>
</dbReference>